<sequence length="134" mass="15454">TDNSVNPENAPETNRAQHHRERVSNYDVTNPENQCTNGNADSTDLSREYFRTEDVWDWAVTHHEPWATLPRFTTFPITRMMREIIRTATSMNLIATAILGSIRKLVKALMRNDAESDPMPRLERRTPTPACCRI</sequence>
<keyword evidence="2" id="KW-0808">Transferase</keyword>
<evidence type="ECO:0000313" key="2">
    <source>
        <dbReference type="EMBL" id="GER29356.1"/>
    </source>
</evidence>
<feature type="compositionally biased region" description="Polar residues" evidence="1">
    <location>
        <begin position="26"/>
        <end position="43"/>
    </location>
</feature>
<dbReference type="AlphaFoldDB" id="A0A5A7P9Z0"/>
<accession>A0A5A7P9Z0</accession>
<dbReference type="GO" id="GO:0016301">
    <property type="term" value="F:kinase activity"/>
    <property type="evidence" value="ECO:0007669"/>
    <property type="project" value="UniProtKB-KW"/>
</dbReference>
<comment type="caution">
    <text evidence="2">The sequence shown here is derived from an EMBL/GenBank/DDBJ whole genome shotgun (WGS) entry which is preliminary data.</text>
</comment>
<name>A0A5A7P9Z0_STRAF</name>
<protein>
    <submittedName>
        <fullName evidence="2">NIMA-related serine/threonine kinase 1</fullName>
    </submittedName>
</protein>
<feature type="non-terminal residue" evidence="2">
    <location>
        <position position="134"/>
    </location>
</feature>
<dbReference type="EMBL" id="BKCP01003669">
    <property type="protein sequence ID" value="GER29356.1"/>
    <property type="molecule type" value="Genomic_DNA"/>
</dbReference>
<organism evidence="2 3">
    <name type="scientific">Striga asiatica</name>
    <name type="common">Asiatic witchweed</name>
    <name type="synonym">Buchnera asiatica</name>
    <dbReference type="NCBI Taxonomy" id="4170"/>
    <lineage>
        <taxon>Eukaryota</taxon>
        <taxon>Viridiplantae</taxon>
        <taxon>Streptophyta</taxon>
        <taxon>Embryophyta</taxon>
        <taxon>Tracheophyta</taxon>
        <taxon>Spermatophyta</taxon>
        <taxon>Magnoliopsida</taxon>
        <taxon>eudicotyledons</taxon>
        <taxon>Gunneridae</taxon>
        <taxon>Pentapetalae</taxon>
        <taxon>asterids</taxon>
        <taxon>lamiids</taxon>
        <taxon>Lamiales</taxon>
        <taxon>Orobanchaceae</taxon>
        <taxon>Buchnereae</taxon>
        <taxon>Striga</taxon>
    </lineage>
</organism>
<evidence type="ECO:0000313" key="3">
    <source>
        <dbReference type="Proteomes" id="UP000325081"/>
    </source>
</evidence>
<gene>
    <name evidence="2" type="ORF">STAS_05213</name>
</gene>
<keyword evidence="3" id="KW-1185">Reference proteome</keyword>
<keyword evidence="2" id="KW-0418">Kinase</keyword>
<proteinExistence type="predicted"/>
<feature type="region of interest" description="Disordered" evidence="1">
    <location>
        <begin position="1"/>
        <end position="44"/>
    </location>
</feature>
<feature type="compositionally biased region" description="Polar residues" evidence="1">
    <location>
        <begin position="1"/>
        <end position="14"/>
    </location>
</feature>
<dbReference type="Proteomes" id="UP000325081">
    <property type="component" value="Unassembled WGS sequence"/>
</dbReference>
<evidence type="ECO:0000256" key="1">
    <source>
        <dbReference type="SAM" id="MobiDB-lite"/>
    </source>
</evidence>
<feature type="non-terminal residue" evidence="2">
    <location>
        <position position="1"/>
    </location>
</feature>
<reference evidence="3" key="1">
    <citation type="journal article" date="2019" name="Curr. Biol.">
        <title>Genome Sequence of Striga asiatica Provides Insight into the Evolution of Plant Parasitism.</title>
        <authorList>
            <person name="Yoshida S."/>
            <person name="Kim S."/>
            <person name="Wafula E.K."/>
            <person name="Tanskanen J."/>
            <person name="Kim Y.M."/>
            <person name="Honaas L."/>
            <person name="Yang Z."/>
            <person name="Spallek T."/>
            <person name="Conn C.E."/>
            <person name="Ichihashi Y."/>
            <person name="Cheong K."/>
            <person name="Cui S."/>
            <person name="Der J.P."/>
            <person name="Gundlach H."/>
            <person name="Jiao Y."/>
            <person name="Hori C."/>
            <person name="Ishida J.K."/>
            <person name="Kasahara H."/>
            <person name="Kiba T."/>
            <person name="Kim M.S."/>
            <person name="Koo N."/>
            <person name="Laohavisit A."/>
            <person name="Lee Y.H."/>
            <person name="Lumba S."/>
            <person name="McCourt P."/>
            <person name="Mortimer J.C."/>
            <person name="Mutuku J.M."/>
            <person name="Nomura T."/>
            <person name="Sasaki-Sekimoto Y."/>
            <person name="Seto Y."/>
            <person name="Wang Y."/>
            <person name="Wakatake T."/>
            <person name="Sakakibara H."/>
            <person name="Demura T."/>
            <person name="Yamaguchi S."/>
            <person name="Yoneyama K."/>
            <person name="Manabe R.I."/>
            <person name="Nelson D.C."/>
            <person name="Schulman A.H."/>
            <person name="Timko M.P."/>
            <person name="dePamphilis C.W."/>
            <person name="Choi D."/>
            <person name="Shirasu K."/>
        </authorList>
    </citation>
    <scope>NUCLEOTIDE SEQUENCE [LARGE SCALE GENOMIC DNA]</scope>
    <source>
        <strain evidence="3">cv. UVA1</strain>
    </source>
</reference>